<comment type="subcellular location">
    <subcellularLocation>
        <location evidence="1">Membrane</location>
        <topology evidence="1">Multi-pass membrane protein</topology>
    </subcellularLocation>
</comment>
<dbReference type="SUPFAM" id="SSF81333">
    <property type="entry name" value="F1F0 ATP synthase subunit C"/>
    <property type="match status" value="1"/>
</dbReference>
<dbReference type="GO" id="GO:0015078">
    <property type="term" value="F:proton transmembrane transporter activity"/>
    <property type="evidence" value="ECO:0007669"/>
    <property type="project" value="InterPro"/>
</dbReference>
<proteinExistence type="inferred from homology"/>
<feature type="transmembrane region" description="Helical" evidence="6">
    <location>
        <begin position="79"/>
        <end position="101"/>
    </location>
</feature>
<evidence type="ECO:0000259" key="7">
    <source>
        <dbReference type="Pfam" id="PF00137"/>
    </source>
</evidence>
<protein>
    <submittedName>
        <fullName evidence="8">ATP synthase subunit c</fullName>
    </submittedName>
</protein>
<dbReference type="EMBL" id="MT631663">
    <property type="protein sequence ID" value="QNO56631.1"/>
    <property type="molecule type" value="Genomic_DNA"/>
</dbReference>
<keyword evidence="3 6" id="KW-0812">Transmembrane</keyword>
<keyword evidence="4 6" id="KW-1133">Transmembrane helix</keyword>
<sequence>MNSKYGFAFTLCLLLLLTGVGVASAQEEAVSGVTDSGWIAIAAGIAMAGSALGAGLAISSTGVAAAGATAEKPESFGRVLIFVALAEAIAIYGLLIAFMLWTKI</sequence>
<evidence type="ECO:0000256" key="2">
    <source>
        <dbReference type="ARBA" id="ARBA00006704"/>
    </source>
</evidence>
<dbReference type="InterPro" id="IPR002379">
    <property type="entry name" value="ATPase_proteolipid_c-like_dom"/>
</dbReference>
<dbReference type="GO" id="GO:0033177">
    <property type="term" value="C:proton-transporting two-sector ATPase complex, proton-transporting domain"/>
    <property type="evidence" value="ECO:0007669"/>
    <property type="project" value="InterPro"/>
</dbReference>
<dbReference type="InterPro" id="IPR035921">
    <property type="entry name" value="F/V-ATP_Csub_sf"/>
</dbReference>
<name>A0A7G9Z1I0_9EURY</name>
<dbReference type="AlphaFoldDB" id="A0A7G9Z1I0"/>
<feature type="transmembrane region" description="Helical" evidence="6">
    <location>
        <begin position="41"/>
        <end position="67"/>
    </location>
</feature>
<evidence type="ECO:0000313" key="9">
    <source>
        <dbReference type="EMBL" id="QNO56596.1"/>
    </source>
</evidence>
<dbReference type="InterPro" id="IPR000454">
    <property type="entry name" value="ATP_synth_F0_csu"/>
</dbReference>
<feature type="domain" description="V-ATPase proteolipid subunit C-like" evidence="7">
    <location>
        <begin position="41"/>
        <end position="100"/>
    </location>
</feature>
<organism evidence="8">
    <name type="scientific">Candidatus Methanophaga sp. ANME-1 ERB7</name>
    <dbReference type="NCBI Taxonomy" id="2759913"/>
    <lineage>
        <taxon>Archaea</taxon>
        <taxon>Methanobacteriati</taxon>
        <taxon>Methanobacteriota</taxon>
        <taxon>Stenosarchaea group</taxon>
        <taxon>Methanomicrobia</taxon>
        <taxon>Candidatus Methanophagales</taxon>
        <taxon>Candidatus Methanophagaceae</taxon>
        <taxon>Candidatus Methanophaga</taxon>
    </lineage>
</organism>
<dbReference type="CDD" id="cd18120">
    <property type="entry name" value="ATP-synt_Vo_Ao_c"/>
    <property type="match status" value="1"/>
</dbReference>
<evidence type="ECO:0000313" key="10">
    <source>
        <dbReference type="EMBL" id="QNO56631.1"/>
    </source>
</evidence>
<dbReference type="EMBL" id="MT631662">
    <property type="protein sequence ID" value="QNO56596.1"/>
    <property type="molecule type" value="Genomic_DNA"/>
</dbReference>
<gene>
    <name evidence="8" type="primary">atpH</name>
    <name evidence="9" type="ORF">GDLDPPJJ_00023</name>
    <name evidence="10" type="ORF">HANIDNDE_00017</name>
    <name evidence="8" type="ORF">PCFKKONE_00018</name>
</gene>
<evidence type="ECO:0000256" key="1">
    <source>
        <dbReference type="ARBA" id="ARBA00004141"/>
    </source>
</evidence>
<dbReference type="Gene3D" id="1.20.120.610">
    <property type="entry name" value="lithium bound rotor ring of v- atpase"/>
    <property type="match status" value="1"/>
</dbReference>
<dbReference type="GO" id="GO:0015986">
    <property type="term" value="P:proton motive force-driven ATP synthesis"/>
    <property type="evidence" value="ECO:0007669"/>
    <property type="project" value="InterPro"/>
</dbReference>
<dbReference type="EMBL" id="MT631562">
    <property type="protein sequence ID" value="QNO54114.1"/>
    <property type="molecule type" value="Genomic_DNA"/>
</dbReference>
<accession>A0A7G9Z1I0</accession>
<evidence type="ECO:0000256" key="3">
    <source>
        <dbReference type="ARBA" id="ARBA00022692"/>
    </source>
</evidence>
<evidence type="ECO:0000256" key="6">
    <source>
        <dbReference type="SAM" id="Phobius"/>
    </source>
</evidence>
<evidence type="ECO:0000313" key="8">
    <source>
        <dbReference type="EMBL" id="QNO54114.1"/>
    </source>
</evidence>
<evidence type="ECO:0000256" key="4">
    <source>
        <dbReference type="ARBA" id="ARBA00022989"/>
    </source>
</evidence>
<keyword evidence="5 6" id="KW-0472">Membrane</keyword>
<dbReference type="GO" id="GO:0045259">
    <property type="term" value="C:proton-transporting ATP synthase complex"/>
    <property type="evidence" value="ECO:0007669"/>
    <property type="project" value="InterPro"/>
</dbReference>
<dbReference type="PRINTS" id="PR00124">
    <property type="entry name" value="ATPASEC"/>
</dbReference>
<comment type="similarity">
    <text evidence="2">Belongs to the ATPase C chain family.</text>
</comment>
<evidence type="ECO:0000256" key="5">
    <source>
        <dbReference type="ARBA" id="ARBA00023136"/>
    </source>
</evidence>
<reference evidence="8" key="1">
    <citation type="submission" date="2020-06" db="EMBL/GenBank/DDBJ databases">
        <title>Unique genomic features of the anaerobic methanotrophic archaea.</title>
        <authorList>
            <person name="Chadwick G.L."/>
            <person name="Skennerton C.T."/>
            <person name="Laso-Perez R."/>
            <person name="Leu A.O."/>
            <person name="Speth D.R."/>
            <person name="Yu H."/>
            <person name="Morgan-Lang C."/>
            <person name="Hatzenpichler R."/>
            <person name="Goudeau D."/>
            <person name="Malmstrom R."/>
            <person name="Brazelton W.J."/>
            <person name="Woyke T."/>
            <person name="Hallam S.J."/>
            <person name="Tyson G.W."/>
            <person name="Wegener G."/>
            <person name="Boetius A."/>
            <person name="Orphan V."/>
        </authorList>
    </citation>
    <scope>NUCLEOTIDE SEQUENCE</scope>
</reference>
<dbReference type="Pfam" id="PF00137">
    <property type="entry name" value="ATP-synt_C"/>
    <property type="match status" value="1"/>
</dbReference>